<evidence type="ECO:0000313" key="5">
    <source>
        <dbReference type="Proteomes" id="UP000002051"/>
    </source>
</evidence>
<dbReference type="Proteomes" id="UP000002051">
    <property type="component" value="Chromosome 3"/>
</dbReference>
<evidence type="ECO:0000259" key="2">
    <source>
        <dbReference type="PROSITE" id="PS50802"/>
    </source>
</evidence>
<dbReference type="Gene3D" id="3.90.70.80">
    <property type="match status" value="1"/>
</dbReference>
<dbReference type="GO" id="GO:0000981">
    <property type="term" value="F:DNA-binding transcription factor activity, RNA polymerase II-specific"/>
    <property type="evidence" value="ECO:0007669"/>
    <property type="project" value="InterPro"/>
</dbReference>
<dbReference type="eggNOG" id="ENOG502QQB8">
    <property type="taxonomic scope" value="Eukaryota"/>
</dbReference>
<reference evidence="4" key="3">
    <citation type="submission" date="2015-04" db="UniProtKB">
        <authorList>
            <consortium name="EnsemblPlants"/>
        </authorList>
    </citation>
    <scope>IDENTIFICATION</scope>
    <source>
        <strain evidence="4">cv. Jemalong A17</strain>
    </source>
</reference>
<dbReference type="GO" id="GO:0045944">
    <property type="term" value="P:positive regulation of transcription by RNA polymerase II"/>
    <property type="evidence" value="ECO:0007669"/>
    <property type="project" value="InterPro"/>
</dbReference>
<feature type="compositionally biased region" description="Basic residues" evidence="1">
    <location>
        <begin position="388"/>
        <end position="399"/>
    </location>
</feature>
<reference evidence="3 5" key="2">
    <citation type="journal article" date="2014" name="BMC Genomics">
        <title>An improved genome release (version Mt4.0) for the model legume Medicago truncatula.</title>
        <authorList>
            <person name="Tang H."/>
            <person name="Krishnakumar V."/>
            <person name="Bidwell S."/>
            <person name="Rosen B."/>
            <person name="Chan A."/>
            <person name="Zhou S."/>
            <person name="Gentzbittel L."/>
            <person name="Childs K.L."/>
            <person name="Yandell M."/>
            <person name="Gundlach H."/>
            <person name="Mayer K.F."/>
            <person name="Schwartz D.C."/>
            <person name="Town C.D."/>
        </authorList>
    </citation>
    <scope>GENOME REANNOTATION</scope>
    <source>
        <strain evidence="4 5">cv. Jemalong A17</strain>
    </source>
</reference>
<feature type="region of interest" description="Disordered" evidence="1">
    <location>
        <begin position="350"/>
        <end position="415"/>
    </location>
</feature>
<dbReference type="CDD" id="cd22744">
    <property type="entry name" value="OTU"/>
    <property type="match status" value="1"/>
</dbReference>
<evidence type="ECO:0000313" key="4">
    <source>
        <dbReference type="EnsemblPlants" id="AES71280"/>
    </source>
</evidence>
<keyword evidence="3" id="KW-0238">DNA-binding</keyword>
<dbReference type="GO" id="GO:0003677">
    <property type="term" value="F:DNA binding"/>
    <property type="evidence" value="ECO:0007669"/>
    <property type="project" value="UniProtKB-KW"/>
</dbReference>
<name>G7J2Y7_MEDTR</name>
<dbReference type="InterPro" id="IPR052579">
    <property type="entry name" value="Zinc_finger_SWIM"/>
</dbReference>
<proteinExistence type="predicted"/>
<evidence type="ECO:0000256" key="1">
    <source>
        <dbReference type="SAM" id="MobiDB-lite"/>
    </source>
</evidence>
<dbReference type="PANTHER" id="PTHR31569:SF4">
    <property type="entry name" value="SWIM-TYPE DOMAIN-CONTAINING PROTEIN"/>
    <property type="match status" value="1"/>
</dbReference>
<keyword evidence="5" id="KW-1185">Reference proteome</keyword>
<dbReference type="GO" id="GO:0004843">
    <property type="term" value="F:cysteine-type deubiquitinase activity"/>
    <property type="evidence" value="ECO:0000318"/>
    <property type="project" value="GO_Central"/>
</dbReference>
<dbReference type="HOGENOM" id="CLU_013727_5_0_1"/>
<reference evidence="3 5" key="1">
    <citation type="journal article" date="2011" name="Nature">
        <title>The Medicago genome provides insight into the evolution of rhizobial symbioses.</title>
        <authorList>
            <person name="Young N.D."/>
            <person name="Debelle F."/>
            <person name="Oldroyd G.E."/>
            <person name="Geurts R."/>
            <person name="Cannon S.B."/>
            <person name="Udvardi M.K."/>
            <person name="Benedito V.A."/>
            <person name="Mayer K.F."/>
            <person name="Gouzy J."/>
            <person name="Schoof H."/>
            <person name="Van de Peer Y."/>
            <person name="Proost S."/>
            <person name="Cook D.R."/>
            <person name="Meyers B.C."/>
            <person name="Spannagl M."/>
            <person name="Cheung F."/>
            <person name="De Mita S."/>
            <person name="Krishnakumar V."/>
            <person name="Gundlach H."/>
            <person name="Zhou S."/>
            <person name="Mudge J."/>
            <person name="Bharti A.K."/>
            <person name="Murray J.D."/>
            <person name="Naoumkina M.A."/>
            <person name="Rosen B."/>
            <person name="Silverstein K.A."/>
            <person name="Tang H."/>
            <person name="Rombauts S."/>
            <person name="Zhao P.X."/>
            <person name="Zhou P."/>
            <person name="Barbe V."/>
            <person name="Bardou P."/>
            <person name="Bechner M."/>
            <person name="Bellec A."/>
            <person name="Berger A."/>
            <person name="Berges H."/>
            <person name="Bidwell S."/>
            <person name="Bisseling T."/>
            <person name="Choisne N."/>
            <person name="Couloux A."/>
            <person name="Denny R."/>
            <person name="Deshpande S."/>
            <person name="Dai X."/>
            <person name="Doyle J.J."/>
            <person name="Dudez A.M."/>
            <person name="Farmer A.D."/>
            <person name="Fouteau S."/>
            <person name="Franken C."/>
            <person name="Gibelin C."/>
            <person name="Gish J."/>
            <person name="Goldstein S."/>
            <person name="Gonzalez A.J."/>
            <person name="Green P.J."/>
            <person name="Hallab A."/>
            <person name="Hartog M."/>
            <person name="Hua A."/>
            <person name="Humphray S.J."/>
            <person name="Jeong D.H."/>
            <person name="Jing Y."/>
            <person name="Jocker A."/>
            <person name="Kenton S.M."/>
            <person name="Kim D.J."/>
            <person name="Klee K."/>
            <person name="Lai H."/>
            <person name="Lang C."/>
            <person name="Lin S."/>
            <person name="Macmil S.L."/>
            <person name="Magdelenat G."/>
            <person name="Matthews L."/>
            <person name="McCorrison J."/>
            <person name="Monaghan E.L."/>
            <person name="Mun J.H."/>
            <person name="Najar F.Z."/>
            <person name="Nicholson C."/>
            <person name="Noirot C."/>
            <person name="O'Bleness M."/>
            <person name="Paule C.R."/>
            <person name="Poulain J."/>
            <person name="Prion F."/>
            <person name="Qin B."/>
            <person name="Qu C."/>
            <person name="Retzel E.F."/>
            <person name="Riddle C."/>
            <person name="Sallet E."/>
            <person name="Samain S."/>
            <person name="Samson N."/>
            <person name="Sanders I."/>
            <person name="Saurat O."/>
            <person name="Scarpelli C."/>
            <person name="Schiex T."/>
            <person name="Segurens B."/>
            <person name="Severin A.J."/>
            <person name="Sherrier D.J."/>
            <person name="Shi R."/>
            <person name="Sims S."/>
            <person name="Singer S.R."/>
            <person name="Sinharoy S."/>
            <person name="Sterck L."/>
            <person name="Viollet A."/>
            <person name="Wang B.B."/>
            <person name="Wang K."/>
            <person name="Wang M."/>
            <person name="Wang X."/>
            <person name="Warfsmann J."/>
            <person name="Weissenbach J."/>
            <person name="White D.D."/>
            <person name="White J.D."/>
            <person name="Wiley G.B."/>
            <person name="Wincker P."/>
            <person name="Xing Y."/>
            <person name="Yang L."/>
            <person name="Yao Z."/>
            <person name="Ying F."/>
            <person name="Zhai J."/>
            <person name="Zhou L."/>
            <person name="Zuber A."/>
            <person name="Denarie J."/>
            <person name="Dixon R.A."/>
            <person name="May G.D."/>
            <person name="Schwartz D.C."/>
            <person name="Rogers J."/>
            <person name="Quetier F."/>
            <person name="Town C.D."/>
            <person name="Roe B.A."/>
        </authorList>
    </citation>
    <scope>NUCLEOTIDE SEQUENCE [LARGE SCALE GENOMIC DNA]</scope>
    <source>
        <strain evidence="3">A17</strain>
        <strain evidence="4 5">cv. Jemalong A17</strain>
    </source>
</reference>
<accession>A0A0C3VIT5</accession>
<feature type="compositionally biased region" description="Basic residues" evidence="1">
    <location>
        <begin position="360"/>
        <end position="371"/>
    </location>
</feature>
<feature type="domain" description="OTU" evidence="2">
    <location>
        <begin position="435"/>
        <end position="547"/>
    </location>
</feature>
<gene>
    <name evidence="3" type="ordered locus">MTR_3g072200</name>
</gene>
<accession>G7J2Y7</accession>
<dbReference type="InterPro" id="IPR003323">
    <property type="entry name" value="OTU_dom"/>
</dbReference>
<dbReference type="Pfam" id="PF08731">
    <property type="entry name" value="AFT"/>
    <property type="match status" value="1"/>
</dbReference>
<dbReference type="PROSITE" id="PS50802">
    <property type="entry name" value="OTU"/>
    <property type="match status" value="1"/>
</dbReference>
<sequence length="547" mass="62600">MHQRTNTVENADDSGDRKPSGVDSVKVEAPMKVEASVKVETSSVNSDVCKLRDNEVDTDKDELLGWVRRQANRTEFTVIIRRSCEGRNGMLELVCERSGEYKLPKTKVKHEATGSRKCGCLFKVRGYVVRENNAWKLTILNGVHNHEMVRYAAGHLLTGRLMEDDKKIVHDLTDSSVKPKNILTNLKKKRKESITNIKQVYNERHKFKKVKEYLSTSKGTKMSLCTPGWGGHMSRQAMNFIFVEEARARKTLCIEKKTCGCVQRTSYGLPCACFIAMKIRHKKPIRLDEIHPHWHKLYMGEEESNEDLFSLAEEWRGIQEHLERVPFQMKLEIKEGMRLLAFPETTMLSPPPKKVPIKGAPKKIKTTRRIPSKWETIDSQHPKSQSSPRKKASQPKRKGARIDISPVPKPSLVSRNYDPSNPMYYMPKFMRPYIEGIVDVIGDGDCGFKAIAERVGLTEESHVMVRRALIKELKEHMNKYIEVYASADRYKYILDGLHPPKNLSSFAPPDKWLTLLDMGHIVASCYNRPVVEMTTLDIGVSETFFPT</sequence>
<dbReference type="EMBL" id="CM001219">
    <property type="protein sequence ID" value="AES71280.2"/>
    <property type="molecule type" value="Genomic_DNA"/>
</dbReference>
<feature type="compositionally biased region" description="Basic and acidic residues" evidence="1">
    <location>
        <begin position="14"/>
        <end position="29"/>
    </location>
</feature>
<dbReference type="EnsemblPlants" id="AES71280">
    <property type="protein sequence ID" value="AES71280"/>
    <property type="gene ID" value="MTR_3g072200"/>
</dbReference>
<protein>
    <submittedName>
        <fullName evidence="3">FAR1 DNA-binding domain protein</fullName>
    </submittedName>
</protein>
<dbReference type="GO" id="GO:0010106">
    <property type="term" value="P:cellular response to iron ion starvation"/>
    <property type="evidence" value="ECO:0007669"/>
    <property type="project" value="InterPro"/>
</dbReference>
<dbReference type="PaxDb" id="3880-AES71280"/>
<dbReference type="AlphaFoldDB" id="G7J2Y7"/>
<dbReference type="PANTHER" id="PTHR31569">
    <property type="entry name" value="SWIM-TYPE DOMAIN-CONTAINING PROTEIN"/>
    <property type="match status" value="1"/>
</dbReference>
<feature type="region of interest" description="Disordered" evidence="1">
    <location>
        <begin position="1"/>
        <end position="29"/>
    </location>
</feature>
<dbReference type="InterPro" id="IPR014842">
    <property type="entry name" value="AFT"/>
</dbReference>
<organism evidence="3 5">
    <name type="scientific">Medicago truncatula</name>
    <name type="common">Barrel medic</name>
    <name type="synonym">Medicago tribuloides</name>
    <dbReference type="NCBI Taxonomy" id="3880"/>
    <lineage>
        <taxon>Eukaryota</taxon>
        <taxon>Viridiplantae</taxon>
        <taxon>Streptophyta</taxon>
        <taxon>Embryophyta</taxon>
        <taxon>Tracheophyta</taxon>
        <taxon>Spermatophyta</taxon>
        <taxon>Magnoliopsida</taxon>
        <taxon>eudicotyledons</taxon>
        <taxon>Gunneridae</taxon>
        <taxon>Pentapetalae</taxon>
        <taxon>rosids</taxon>
        <taxon>fabids</taxon>
        <taxon>Fabales</taxon>
        <taxon>Fabaceae</taxon>
        <taxon>Papilionoideae</taxon>
        <taxon>50 kb inversion clade</taxon>
        <taxon>NPAAA clade</taxon>
        <taxon>Hologalegina</taxon>
        <taxon>IRL clade</taxon>
        <taxon>Trifolieae</taxon>
        <taxon>Medicago</taxon>
    </lineage>
</organism>
<evidence type="ECO:0000313" key="3">
    <source>
        <dbReference type="EMBL" id="AES71280.2"/>
    </source>
</evidence>